<keyword evidence="2" id="KW-1185">Reference proteome</keyword>
<dbReference type="InParanoid" id="A0A6P8I0V3"/>
<proteinExistence type="predicted"/>
<evidence type="ECO:0000259" key="1">
    <source>
        <dbReference type="Pfam" id="PF13472"/>
    </source>
</evidence>
<dbReference type="GeneID" id="116297137"/>
<evidence type="ECO:0000313" key="3">
    <source>
        <dbReference type="RefSeq" id="XP_031561161.1"/>
    </source>
</evidence>
<dbReference type="SUPFAM" id="SSF52266">
    <property type="entry name" value="SGNH hydrolase"/>
    <property type="match status" value="1"/>
</dbReference>
<accession>A0A6P8I0V3</accession>
<dbReference type="PANTHER" id="PTHR30383">
    <property type="entry name" value="THIOESTERASE 1/PROTEASE 1/LYSOPHOSPHOLIPASE L1"/>
    <property type="match status" value="1"/>
</dbReference>
<dbReference type="Proteomes" id="UP000515163">
    <property type="component" value="Unplaced"/>
</dbReference>
<organism evidence="2 3">
    <name type="scientific">Actinia tenebrosa</name>
    <name type="common">Australian red waratah sea anemone</name>
    <dbReference type="NCBI Taxonomy" id="6105"/>
    <lineage>
        <taxon>Eukaryota</taxon>
        <taxon>Metazoa</taxon>
        <taxon>Cnidaria</taxon>
        <taxon>Anthozoa</taxon>
        <taxon>Hexacorallia</taxon>
        <taxon>Actiniaria</taxon>
        <taxon>Actiniidae</taxon>
        <taxon>Actinia</taxon>
    </lineage>
</organism>
<sequence>MFARSKLVRILAFGDSLTQGHTYQLTHFHPYTHRLRQLLQEHKSVKFDVDNAGITGEFVRDQMTKRLPLLLRKNGPYNLIIILGGTNDLGDFNPGEEKALFKEIVSLHDIAHEHGAKTLLLTIPESDYIFKDMGANGTSYIKEDGEKGRILINGMLRDFAKENDDVTLCDLDQEHRHTNLKEEEKVKYWDDGLHYTPEGYDRMGEIIFEKIKHLYWE</sequence>
<dbReference type="InterPro" id="IPR051532">
    <property type="entry name" value="Ester_Hydrolysis_Enzymes"/>
</dbReference>
<dbReference type="Gene3D" id="3.40.50.1110">
    <property type="entry name" value="SGNH hydrolase"/>
    <property type="match status" value="1"/>
</dbReference>
<dbReference type="RefSeq" id="XP_031561161.1">
    <property type="nucleotide sequence ID" value="XM_031705301.1"/>
</dbReference>
<dbReference type="InterPro" id="IPR036514">
    <property type="entry name" value="SGNH_hydro_sf"/>
</dbReference>
<reference evidence="3" key="1">
    <citation type="submission" date="2025-08" db="UniProtKB">
        <authorList>
            <consortium name="RefSeq"/>
        </authorList>
    </citation>
    <scope>IDENTIFICATION</scope>
    <source>
        <tissue evidence="3">Tentacle</tissue>
    </source>
</reference>
<dbReference type="CDD" id="cd00229">
    <property type="entry name" value="SGNH_hydrolase"/>
    <property type="match status" value="1"/>
</dbReference>
<dbReference type="PANTHER" id="PTHR30383:SF5">
    <property type="entry name" value="SGNH HYDROLASE-TYPE ESTERASE DOMAIN-CONTAINING PROTEIN"/>
    <property type="match status" value="1"/>
</dbReference>
<dbReference type="GO" id="GO:0004622">
    <property type="term" value="F:phosphatidylcholine lysophospholipase activity"/>
    <property type="evidence" value="ECO:0007669"/>
    <property type="project" value="TreeGrafter"/>
</dbReference>
<dbReference type="AlphaFoldDB" id="A0A6P8I0V3"/>
<dbReference type="InterPro" id="IPR013830">
    <property type="entry name" value="SGNH_hydro"/>
</dbReference>
<gene>
    <name evidence="3" type="primary">LOC116297137</name>
</gene>
<dbReference type="KEGG" id="aten:116297137"/>
<protein>
    <submittedName>
        <fullName evidence="3">Uncharacterized protein LOC116297137</fullName>
    </submittedName>
</protein>
<feature type="domain" description="SGNH hydrolase-type esterase" evidence="1">
    <location>
        <begin position="12"/>
        <end position="202"/>
    </location>
</feature>
<evidence type="ECO:0000313" key="2">
    <source>
        <dbReference type="Proteomes" id="UP000515163"/>
    </source>
</evidence>
<dbReference type="Pfam" id="PF13472">
    <property type="entry name" value="Lipase_GDSL_2"/>
    <property type="match status" value="1"/>
</dbReference>
<name>A0A6P8I0V3_ACTTE</name>
<dbReference type="OrthoDB" id="408760at2759"/>